<dbReference type="RefSeq" id="WP_024753307.1">
    <property type="nucleotide sequence ID" value="NZ_CDNC01000004.1"/>
</dbReference>
<evidence type="ECO:0000256" key="3">
    <source>
        <dbReference type="PROSITE-ProRule" id="PRU00284"/>
    </source>
</evidence>
<evidence type="ECO:0000313" key="9">
    <source>
        <dbReference type="Proteomes" id="UP000042527"/>
    </source>
</evidence>
<keyword evidence="5" id="KW-1133">Transmembrane helix</keyword>
<reference evidence="7" key="1">
    <citation type="submission" date="2015-01" db="EMBL/GenBank/DDBJ databases">
        <authorList>
            <person name="Xiang T."/>
            <person name="Song Y."/>
            <person name="Huang L."/>
            <person name="Wang B."/>
            <person name="Wu P."/>
        </authorList>
    </citation>
    <scope>NUCLEOTIDE SEQUENCE [LARGE SCALE GENOMIC DNA]</scope>
    <source>
        <strain evidence="7">V1</strain>
    </source>
</reference>
<dbReference type="PANTHER" id="PTHR43531:SF11">
    <property type="entry name" value="METHYL-ACCEPTING CHEMOTAXIS PROTEIN 3"/>
    <property type="match status" value="1"/>
</dbReference>
<dbReference type="InterPro" id="IPR051310">
    <property type="entry name" value="MCP_chemotaxis"/>
</dbReference>
<dbReference type="EMBL" id="CP042817">
    <property type="protein sequence ID" value="QEJ97604.1"/>
    <property type="molecule type" value="Genomic_DNA"/>
</dbReference>
<dbReference type="GO" id="GO:0004888">
    <property type="term" value="F:transmembrane signaling receptor activity"/>
    <property type="evidence" value="ECO:0007669"/>
    <property type="project" value="TreeGrafter"/>
</dbReference>
<keyword evidence="3" id="KW-0807">Transducer</keyword>
<keyword evidence="4" id="KW-0175">Coiled coil</keyword>
<evidence type="ECO:0000256" key="1">
    <source>
        <dbReference type="ARBA" id="ARBA00022500"/>
    </source>
</evidence>
<proteinExistence type="inferred from homology"/>
<dbReference type="PANTHER" id="PTHR43531">
    <property type="entry name" value="PROTEIN ICFG"/>
    <property type="match status" value="1"/>
</dbReference>
<feature type="transmembrane region" description="Helical" evidence="5">
    <location>
        <begin position="222"/>
        <end position="240"/>
    </location>
</feature>
<sequence length="715" mass="79768">MPLQIPGEYGFFWNKLLDTYEEPTEFISMPSGMWTNKKETGGKEYPHYGYATYTLKILLPENYHDISLCLEQPQTSMKVIVNGEEVCEIGKVGKTKETYANATKIKNIPLPNNQSELKIMFQVANFSSLRPCLAYNNLNIEKREVLDLYMYRQAILDALVIGIAFAIGIYHFLLFLFDRKEKAFLALTAFVMLVTIRIFVGGGCVGASAFGLSWAACTRMDYLTFAVGPCLISLYLRAVYPTSMPKLVVMACVGEGLLYGLIVLITPATIFMRFLGFHQAVLALQSLYIIWTVINLLRKKERGAIFIAFGLIVLVITGIVDILRSMSLLYINTMVPVGITLFLFMQSIVLALRANLEKLRTNKTNQKLEVFSEKLKVMFSEIQNAAVALSKDEEILTGSMQNANKSVQKISDSIDLVLKEIKNQETELGESEKNTKELDVFLGNLDEQIIRQSDKSKAAVNNLSNLVENTKNLTKEFRSIDESFNHISSASETGKINLNMMTEAITGITTRSEVLLETSELISQIAEQTNLLAMNAAIEAAHAGDAGKGFAVVAEEIRTLAEKVSAESYSTGKIIKEISIAISDSETASSALSQSFENISEKVHNFQKVLVRISEFIDQNHAQSADMEEAMQMVLSEMDQLQEENSTLVKTRYNVLSSYELLKKATEQVNEEIDLMISSITDLIYALNQTTKAQDDTRKTVILLNNLTQDAVGIE</sequence>
<dbReference type="Gene3D" id="1.10.287.950">
    <property type="entry name" value="Methyl-accepting chemotaxis protein"/>
    <property type="match status" value="1"/>
</dbReference>
<feature type="transmembrane region" description="Helical" evidence="5">
    <location>
        <begin position="184"/>
        <end position="210"/>
    </location>
</feature>
<feature type="transmembrane region" description="Helical" evidence="5">
    <location>
        <begin position="154"/>
        <end position="177"/>
    </location>
</feature>
<evidence type="ECO:0000313" key="8">
    <source>
        <dbReference type="EMBL" id="QEJ97604.1"/>
    </source>
</evidence>
<dbReference type="InterPro" id="IPR004089">
    <property type="entry name" value="MCPsignal_dom"/>
</dbReference>
<dbReference type="Proteomes" id="UP000042527">
    <property type="component" value="Unassembled WGS sequence"/>
</dbReference>
<feature type="transmembrane region" description="Helical" evidence="5">
    <location>
        <begin position="247"/>
        <end position="271"/>
    </location>
</feature>
<protein>
    <submittedName>
        <fullName evidence="7">7TM diverse intracellular signaling (Modular protein)</fullName>
    </submittedName>
    <submittedName>
        <fullName evidence="8">Chemotaxis protein</fullName>
    </submittedName>
</protein>
<dbReference type="GO" id="GO:0005886">
    <property type="term" value="C:plasma membrane"/>
    <property type="evidence" value="ECO:0007669"/>
    <property type="project" value="TreeGrafter"/>
</dbReference>
<feature type="transmembrane region" description="Helical" evidence="5">
    <location>
        <begin position="329"/>
        <end position="352"/>
    </location>
</feature>
<dbReference type="SUPFAM" id="SSF58104">
    <property type="entry name" value="Methyl-accepting chemotaxis protein (MCP) signaling domain"/>
    <property type="match status" value="1"/>
</dbReference>
<dbReference type="InterPro" id="IPR011623">
    <property type="entry name" value="7TMR_DISM_rcpt_extracell_dom1"/>
</dbReference>
<dbReference type="SMART" id="SM00283">
    <property type="entry name" value="MA"/>
    <property type="match status" value="1"/>
</dbReference>
<feature type="transmembrane region" description="Helical" evidence="5">
    <location>
        <begin position="277"/>
        <end position="297"/>
    </location>
</feature>
<dbReference type="Pfam" id="PF00015">
    <property type="entry name" value="MCPsignal"/>
    <property type="match status" value="1"/>
</dbReference>
<keyword evidence="5" id="KW-0812">Transmembrane</keyword>
<reference evidence="8 10" key="3">
    <citation type="submission" date="2019-08" db="EMBL/GenBank/DDBJ databases">
        <authorList>
            <person name="Kuhnert P."/>
        </authorList>
    </citation>
    <scope>NUCLEOTIDE SEQUENCE [LARGE SCALE GENOMIC DNA]</scope>
    <source>
        <strain evidence="8 10">B36.5</strain>
    </source>
</reference>
<reference evidence="9" key="2">
    <citation type="submission" date="2015-01" db="EMBL/GenBank/DDBJ databases">
        <authorList>
            <person name="Manzoor Shahid"/>
            <person name="Zubair Saima"/>
        </authorList>
    </citation>
    <scope>NUCLEOTIDE SEQUENCE [LARGE SCALE GENOMIC DNA]</scope>
    <source>
        <strain evidence="9">V1</strain>
    </source>
</reference>
<evidence type="ECO:0000313" key="10">
    <source>
        <dbReference type="Proteomes" id="UP000323594"/>
    </source>
</evidence>
<dbReference type="GeneID" id="57752626"/>
<dbReference type="GO" id="GO:0006935">
    <property type="term" value="P:chemotaxis"/>
    <property type="evidence" value="ECO:0007669"/>
    <property type="project" value="UniProtKB-KW"/>
</dbReference>
<dbReference type="OrthoDB" id="9809348at2"/>
<keyword evidence="1" id="KW-0145">Chemotaxis</keyword>
<gene>
    <name evidence="8" type="ORF">FUT82_06070</name>
    <name evidence="7" type="ORF">TPHV1_120067</name>
</gene>
<name>A0A0B7GR62_TREPH</name>
<dbReference type="Pfam" id="PF07695">
    <property type="entry name" value="7TMR-DISM_7TM"/>
    <property type="match status" value="1"/>
</dbReference>
<keyword evidence="9" id="KW-1185">Reference proteome</keyword>
<dbReference type="AlphaFoldDB" id="A0A0B7GR62"/>
<keyword evidence="5" id="KW-0472">Membrane</keyword>
<feature type="coiled-coil region" evidence="4">
    <location>
        <begin position="624"/>
        <end position="651"/>
    </location>
</feature>
<feature type="transmembrane region" description="Helical" evidence="5">
    <location>
        <begin position="304"/>
        <end position="323"/>
    </location>
</feature>
<evidence type="ECO:0000313" key="7">
    <source>
        <dbReference type="EMBL" id="CEM60938.1"/>
    </source>
</evidence>
<organism evidence="7 9">
    <name type="scientific">Treponema phagedenis</name>
    <dbReference type="NCBI Taxonomy" id="162"/>
    <lineage>
        <taxon>Bacteria</taxon>
        <taxon>Pseudomonadati</taxon>
        <taxon>Spirochaetota</taxon>
        <taxon>Spirochaetia</taxon>
        <taxon>Spirochaetales</taxon>
        <taxon>Treponemataceae</taxon>
        <taxon>Treponema</taxon>
    </lineage>
</organism>
<dbReference type="Proteomes" id="UP000323594">
    <property type="component" value="Chromosome"/>
</dbReference>
<accession>A0A0B7GR62</accession>
<dbReference type="EMBL" id="CDNC01000004">
    <property type="protein sequence ID" value="CEM60938.1"/>
    <property type="molecule type" value="Genomic_DNA"/>
</dbReference>
<comment type="similarity">
    <text evidence="2">Belongs to the methyl-accepting chemotaxis (MCP) protein family.</text>
</comment>
<evidence type="ECO:0000256" key="5">
    <source>
        <dbReference type="SAM" id="Phobius"/>
    </source>
</evidence>
<evidence type="ECO:0000256" key="4">
    <source>
        <dbReference type="SAM" id="Coils"/>
    </source>
</evidence>
<dbReference type="GO" id="GO:0007165">
    <property type="term" value="P:signal transduction"/>
    <property type="evidence" value="ECO:0007669"/>
    <property type="project" value="UniProtKB-KW"/>
</dbReference>
<feature type="domain" description="Methyl-accepting transducer" evidence="6">
    <location>
        <begin position="427"/>
        <end position="660"/>
    </location>
</feature>
<dbReference type="PROSITE" id="PS50111">
    <property type="entry name" value="CHEMOTAXIS_TRANSDUC_2"/>
    <property type="match status" value="1"/>
</dbReference>
<evidence type="ECO:0000259" key="6">
    <source>
        <dbReference type="PROSITE" id="PS50111"/>
    </source>
</evidence>
<evidence type="ECO:0000256" key="2">
    <source>
        <dbReference type="ARBA" id="ARBA00029447"/>
    </source>
</evidence>